<feature type="region of interest" description="Disordered" evidence="1">
    <location>
        <begin position="944"/>
        <end position="1046"/>
    </location>
</feature>
<reference evidence="2" key="1">
    <citation type="submission" date="2014-11" db="EMBL/GenBank/DDBJ databases">
        <authorList>
            <person name="Otto D Thomas"/>
            <person name="Naeem Raeece"/>
        </authorList>
    </citation>
    <scope>NUCLEOTIDE SEQUENCE</scope>
</reference>
<name>A0A0G4F1K3_9ALVE</name>
<accession>A0A0G4F1K3</accession>
<sequence length="1046" mass="112537">MALHRAASFALNNRITRCRLEHELNDLVDTELKRMTFVNLLTILQKYLRLSPTSATPSAHAVAKPSLHVAKLTQEVKKLVYYDSPDSPLRARDVAQAAWLASRLSSDDAELWKGLTSSFLKKLSSANSQDFLQILSVSAGREDVHETLLSASASFLVAQMRDGSLLTSAHGSQKDGRQVVAVAHLFASSRQPLQTKTEILSSACRLILSRDLLPSMETRRLCVLFWCLGSLSEGGGASPASAESSGLSGDVREFLQTAGEHIAGGAKSRGAGGRGSTAVPSAVLETATARDIAHVCWAFGKFQTGWSLDRDLTDRVFLTVGSFLSSHRGQTLVKTMSGHDLTNCLHGGAKAGCMPNSFVSILCRRLTDSHSQQSLGSVPPQSGVGSRNRSPSLHASDNGFLLYEPINLASSSWALSFFLKTQSTSGASQEAVDSARRALSCIARHLSDWVERCDPNRKDRPPMSLQHLSMAALGVSAIAETSTGREALSAVVRLLRMRLKSFEGEMGLEASSMLSAAIGSLSGVLISVVGPEEGCLEVLEWVFNWAAVHAGGRENETRRAGQRGGQQKAIASFWRTWARAMANGQVSHGPLMSRISSNASTQLSKMEPSHMAALCRAAAVVGVPHKGEGVVDEVAASGLESLWRSLGGVLDSVSRGERSMDDSAVSTLCWSLCAGTLNLNLKGDEGGVGEKGESDFAVRLNVLSRLLTERRWSFENLKGEDLSKLQQVTAAVEAETGSSLKGVPSTLRNSLLVETVKDSNFSSAQTGGLTNLKRLLGPLSIRSEVEVHGLPPVDFLVLATPREVLDVLSQVPGASLPDVPEDLLREAQQWDEGTKWDSVALEFDGPTHFVTECRSDSVPTKLQGERSEEGRQEESSGRRRVHRLNGSSSFRRRCLAARGILPVSLPYWNLVLTSPDATRVQVAGALRSCLVSALRDLREVPLSSCRPVSVGNNDEREGAGGHTESVRSILPPSDPDVRRLADSPHSGLESSSPKPEALTFHSNHTRGSTIVSNTTSRLPPRSSHKVTKIPPPVSLRHESPRICMEG</sequence>
<organism evidence="2">
    <name type="scientific">Chromera velia CCMP2878</name>
    <dbReference type="NCBI Taxonomy" id="1169474"/>
    <lineage>
        <taxon>Eukaryota</taxon>
        <taxon>Sar</taxon>
        <taxon>Alveolata</taxon>
        <taxon>Colpodellida</taxon>
        <taxon>Chromeraceae</taxon>
        <taxon>Chromera</taxon>
    </lineage>
</organism>
<feature type="region of interest" description="Disordered" evidence="1">
    <location>
        <begin position="854"/>
        <end position="882"/>
    </location>
</feature>
<evidence type="ECO:0008006" key="3">
    <source>
        <dbReference type="Google" id="ProtNLM"/>
    </source>
</evidence>
<dbReference type="VEuPathDB" id="CryptoDB:Cvel_14579"/>
<proteinExistence type="predicted"/>
<feature type="region of interest" description="Disordered" evidence="1">
    <location>
        <begin position="372"/>
        <end position="391"/>
    </location>
</feature>
<dbReference type="AlphaFoldDB" id="A0A0G4F1K3"/>
<evidence type="ECO:0000313" key="2">
    <source>
        <dbReference type="EMBL" id="CEM05358.1"/>
    </source>
</evidence>
<feature type="compositionally biased region" description="Basic and acidic residues" evidence="1">
    <location>
        <begin position="863"/>
        <end position="877"/>
    </location>
</feature>
<feature type="compositionally biased region" description="Polar residues" evidence="1">
    <location>
        <begin position="1000"/>
        <end position="1017"/>
    </location>
</feature>
<evidence type="ECO:0000256" key="1">
    <source>
        <dbReference type="SAM" id="MobiDB-lite"/>
    </source>
</evidence>
<dbReference type="EMBL" id="CDMZ01000047">
    <property type="protein sequence ID" value="CEM05358.1"/>
    <property type="molecule type" value="Genomic_DNA"/>
</dbReference>
<protein>
    <recommendedName>
        <fullName evidence="3">RAP domain-containing protein</fullName>
    </recommendedName>
</protein>
<gene>
    <name evidence="2" type="ORF">Cvel_14579</name>
</gene>